<dbReference type="Gene3D" id="1.10.40.30">
    <property type="entry name" value="Fumarase/aspartase (C-terminal domain)"/>
    <property type="match status" value="1"/>
</dbReference>
<keyword evidence="5" id="KW-1185">Reference proteome</keyword>
<gene>
    <name evidence="4" type="primary">pcaB</name>
    <name evidence="4" type="ORF">HQN59_13445</name>
</gene>
<proteinExistence type="inferred from homology"/>
<dbReference type="Proteomes" id="UP000529637">
    <property type="component" value="Unassembled WGS sequence"/>
</dbReference>
<dbReference type="AlphaFoldDB" id="A0A7Y6TX61"/>
<dbReference type="Pfam" id="PF00206">
    <property type="entry name" value="Lyase_1"/>
    <property type="match status" value="1"/>
</dbReference>
<evidence type="ECO:0000313" key="4">
    <source>
        <dbReference type="EMBL" id="NUZ06767.1"/>
    </source>
</evidence>
<dbReference type="PRINTS" id="PR00149">
    <property type="entry name" value="FUMRATELYASE"/>
</dbReference>
<dbReference type="GO" id="GO:0016829">
    <property type="term" value="F:lyase activity"/>
    <property type="evidence" value="ECO:0007669"/>
    <property type="project" value="UniProtKB-ARBA"/>
</dbReference>
<evidence type="ECO:0000313" key="5">
    <source>
        <dbReference type="Proteomes" id="UP000529637"/>
    </source>
</evidence>
<dbReference type="InterPro" id="IPR019468">
    <property type="entry name" value="AdenyloSucc_lyase_C"/>
</dbReference>
<dbReference type="InterPro" id="IPR000362">
    <property type="entry name" value="Fumarate_lyase_fam"/>
</dbReference>
<dbReference type="PANTHER" id="PTHR43172:SF2">
    <property type="entry name" value="ADENYLOSUCCINATE LYASE C-TERMINAL DOMAIN-CONTAINING PROTEIN"/>
    <property type="match status" value="1"/>
</dbReference>
<dbReference type="InterPro" id="IPR012789">
    <property type="entry name" value="Protocat_PcaB-like"/>
</dbReference>
<keyword evidence="4" id="KW-0413">Isomerase</keyword>
<accession>A0A7Y6TX61</accession>
<protein>
    <recommendedName>
        <fullName evidence="2">3-carboxy-cis,cis-muconate cycloisomerase</fullName>
        <ecNumber evidence="2">5.5.1.2</ecNumber>
    </recommendedName>
</protein>
<dbReference type="EC" id="5.5.1.2" evidence="2"/>
<dbReference type="RefSeq" id="WP_176069628.1">
    <property type="nucleotide sequence ID" value="NZ_JABWMJ010000006.1"/>
</dbReference>
<comment type="similarity">
    <text evidence="1">Belongs to the class-II fumarase/aspartase family.</text>
</comment>
<dbReference type="InterPro" id="IPR008948">
    <property type="entry name" value="L-Aspartase-like"/>
</dbReference>
<dbReference type="InterPro" id="IPR020557">
    <property type="entry name" value="Fumarate_lyase_CS"/>
</dbReference>
<dbReference type="GO" id="GO:0019619">
    <property type="term" value="P:3,4-dihydroxybenzoate catabolic process"/>
    <property type="evidence" value="ECO:0007669"/>
    <property type="project" value="InterPro"/>
</dbReference>
<feature type="domain" description="Adenylosuccinate lyase C-terminal" evidence="3">
    <location>
        <begin position="363"/>
        <end position="446"/>
    </location>
</feature>
<evidence type="ECO:0000256" key="2">
    <source>
        <dbReference type="NCBIfam" id="TIGR02426"/>
    </source>
</evidence>
<sequence>MSAPLFEGFLASAEMGDVFAAPALVQAMLDFEAALARAEAAEGVIPAAAGNAIAAACRADRIDVDALGGAARSAGSLAIPLVKQLTARVAEVDADAASYVHWGSTSQDVIDTGMVLATRRALALIDADLDALCAHLFELADRHRDAPILGRTLLQPAQVESFGFKLVGWLAPLVRTRARLHASGAAALQLQLGGAIGTLSALGAHGPAIAERMARELGLGVAPGAWHTQRDTWVALACDVGVLCGGLGKIARDLSLLAQGEVGELAEPSGGGRGGSSAMPNKRNPVASMIALAAATRAPQRVAALLAAMPQEHERGLGNWQAELAEWPSLFLSAHGALGALADAIGGLDVATDRMRANIDAQGGQVFAEAVGLLAGRVVGKSKAHAWLEQLSRRAFAERRHLRELVREALAADARLAGAIGAEALDAAFDVDAAARAAGELAARQLAPLRATHAALGASRPFESRGTD</sequence>
<dbReference type="PROSITE" id="PS00163">
    <property type="entry name" value="FUMARATE_LYASES"/>
    <property type="match status" value="1"/>
</dbReference>
<dbReference type="InterPro" id="IPR022761">
    <property type="entry name" value="Fumarate_lyase_N"/>
</dbReference>
<dbReference type="GO" id="GO:0047472">
    <property type="term" value="F:3-carboxy-cis,cis-muconate cycloisomerase activity"/>
    <property type="evidence" value="ECO:0007669"/>
    <property type="project" value="UniProtKB-UniRule"/>
</dbReference>
<evidence type="ECO:0000259" key="3">
    <source>
        <dbReference type="SMART" id="SM00998"/>
    </source>
</evidence>
<dbReference type="PANTHER" id="PTHR43172">
    <property type="entry name" value="ADENYLOSUCCINATE LYASE"/>
    <property type="match status" value="1"/>
</dbReference>
<dbReference type="InterPro" id="IPR024083">
    <property type="entry name" value="Fumarase/histidase_N"/>
</dbReference>
<dbReference type="Gene3D" id="1.10.275.10">
    <property type="entry name" value="Fumarase/aspartase (N-terminal domain)"/>
    <property type="match status" value="1"/>
</dbReference>
<dbReference type="EMBL" id="JABWMJ010000006">
    <property type="protein sequence ID" value="NUZ06767.1"/>
    <property type="molecule type" value="Genomic_DNA"/>
</dbReference>
<comment type="caution">
    <text evidence="4">The sequence shown here is derived from an EMBL/GenBank/DDBJ whole genome shotgun (WGS) entry which is preliminary data.</text>
</comment>
<dbReference type="Gene3D" id="1.20.200.10">
    <property type="entry name" value="Fumarase/aspartase (Central domain)"/>
    <property type="match status" value="1"/>
</dbReference>
<dbReference type="SUPFAM" id="SSF48557">
    <property type="entry name" value="L-aspartase-like"/>
    <property type="match status" value="1"/>
</dbReference>
<evidence type="ECO:0000256" key="1">
    <source>
        <dbReference type="ARBA" id="ARBA00034772"/>
    </source>
</evidence>
<name>A0A7Y6TX61_9BURK</name>
<organism evidence="4 5">
    <name type="scientific">Piscinibacter koreensis</name>
    <dbReference type="NCBI Taxonomy" id="2742824"/>
    <lineage>
        <taxon>Bacteria</taxon>
        <taxon>Pseudomonadati</taxon>
        <taxon>Pseudomonadota</taxon>
        <taxon>Betaproteobacteria</taxon>
        <taxon>Burkholderiales</taxon>
        <taxon>Sphaerotilaceae</taxon>
        <taxon>Piscinibacter</taxon>
    </lineage>
</organism>
<dbReference type="PRINTS" id="PR00145">
    <property type="entry name" value="ARGSUCLYASE"/>
</dbReference>
<dbReference type="NCBIfam" id="TIGR02426">
    <property type="entry name" value="protocat_pcaB"/>
    <property type="match status" value="1"/>
</dbReference>
<dbReference type="SMART" id="SM00998">
    <property type="entry name" value="ADSL_C"/>
    <property type="match status" value="1"/>
</dbReference>
<reference evidence="4 5" key="1">
    <citation type="submission" date="2020-06" db="EMBL/GenBank/DDBJ databases">
        <title>Schlegella sp. ID0723 isolated from air conditioner.</title>
        <authorList>
            <person name="Kim D.Y."/>
            <person name="Kim D.-U."/>
        </authorList>
    </citation>
    <scope>NUCLEOTIDE SEQUENCE [LARGE SCALE GENOMIC DNA]</scope>
    <source>
        <strain evidence="4 5">ID0723</strain>
    </source>
</reference>